<dbReference type="GeneID" id="24437567"/>
<dbReference type="Proteomes" id="UP000009168">
    <property type="component" value="Unassembled WGS sequence"/>
</dbReference>
<reference evidence="2" key="1">
    <citation type="journal article" date="2006" name="PLoS Biol.">
        <title>Macronuclear genome sequence of the ciliate Tetrahymena thermophila, a model eukaryote.</title>
        <authorList>
            <person name="Eisen J.A."/>
            <person name="Coyne R.S."/>
            <person name="Wu M."/>
            <person name="Wu D."/>
            <person name="Thiagarajan M."/>
            <person name="Wortman J.R."/>
            <person name="Badger J.H."/>
            <person name="Ren Q."/>
            <person name="Amedeo P."/>
            <person name="Jones K.M."/>
            <person name="Tallon L.J."/>
            <person name="Delcher A.L."/>
            <person name="Salzberg S.L."/>
            <person name="Silva J.C."/>
            <person name="Haas B.J."/>
            <person name="Majoros W.H."/>
            <person name="Farzad M."/>
            <person name="Carlton J.M."/>
            <person name="Smith R.K. Jr."/>
            <person name="Garg J."/>
            <person name="Pearlman R.E."/>
            <person name="Karrer K.M."/>
            <person name="Sun L."/>
            <person name="Manning G."/>
            <person name="Elde N.C."/>
            <person name="Turkewitz A.P."/>
            <person name="Asai D.J."/>
            <person name="Wilkes D.E."/>
            <person name="Wang Y."/>
            <person name="Cai H."/>
            <person name="Collins K."/>
            <person name="Stewart B.A."/>
            <person name="Lee S.R."/>
            <person name="Wilamowska K."/>
            <person name="Weinberg Z."/>
            <person name="Ruzzo W.L."/>
            <person name="Wloga D."/>
            <person name="Gaertig J."/>
            <person name="Frankel J."/>
            <person name="Tsao C.-C."/>
            <person name="Gorovsky M.A."/>
            <person name="Keeling P.J."/>
            <person name="Waller R.F."/>
            <person name="Patron N.J."/>
            <person name="Cherry J.M."/>
            <person name="Stover N.A."/>
            <person name="Krieger C.J."/>
            <person name="del Toro C."/>
            <person name="Ryder H.F."/>
            <person name="Williamson S.C."/>
            <person name="Barbeau R.A."/>
            <person name="Hamilton E.P."/>
            <person name="Orias E."/>
        </authorList>
    </citation>
    <scope>NUCLEOTIDE SEQUENCE [LARGE SCALE GENOMIC DNA]</scope>
    <source>
        <strain evidence="2">SB210</strain>
    </source>
</reference>
<dbReference type="EMBL" id="GG662603">
    <property type="protein sequence ID" value="EWS73050.1"/>
    <property type="molecule type" value="Genomic_DNA"/>
</dbReference>
<dbReference type="InParanoid" id="W7X1D9"/>
<dbReference type="AlphaFoldDB" id="W7X1D9"/>
<name>W7X1D9_TETTS</name>
<dbReference type="KEGG" id="tet:TTHERM_000151707"/>
<evidence type="ECO:0000313" key="2">
    <source>
        <dbReference type="Proteomes" id="UP000009168"/>
    </source>
</evidence>
<protein>
    <submittedName>
        <fullName evidence="1">Uncharacterized protein</fullName>
    </submittedName>
</protein>
<evidence type="ECO:0000313" key="1">
    <source>
        <dbReference type="EMBL" id="EWS73050.1"/>
    </source>
</evidence>
<proteinExistence type="predicted"/>
<gene>
    <name evidence="1" type="ORF">TTHERM_000151707</name>
</gene>
<sequence length="370" mass="44779">MLKRYNSTILNYYEKYFDSIFTLHKKRIIQYVNLSIPLKIKQDKEIKENEGLDWYLDITHQEASLQRNFQDWFTRQFLYSYCDTIVVNFQNIQKAQKIPFESYEDLKLQQLELAYRKANQLLYQLQNKVEGKNKDIYIMCKDLDIQNIINIEFLKTQYTNKYLCIPQTLVNDTFEDINDETEQFMKQNNIKLFPLQHVSSFGITDRLIKSKKYQTILFEDDSFNSKFTDTKYPKLYLPDILLVSASTTNVHLIETIFYNLQIQFIKLSKDLLTNLSLLTSVICQKQIMQFNQIFIWKKRIPSILFYKREKKKLKKSMKICIKKWKTRSMRIQSQERVYNLVQIYQKNKDKRKEEQNEKMRIKNELLSCKP</sequence>
<dbReference type="RefSeq" id="XP_012654447.1">
    <property type="nucleotide sequence ID" value="XM_012798993.1"/>
</dbReference>
<accession>W7X1D9</accession>
<keyword evidence="2" id="KW-1185">Reference proteome</keyword>
<organism evidence="1 2">
    <name type="scientific">Tetrahymena thermophila (strain SB210)</name>
    <dbReference type="NCBI Taxonomy" id="312017"/>
    <lineage>
        <taxon>Eukaryota</taxon>
        <taxon>Sar</taxon>
        <taxon>Alveolata</taxon>
        <taxon>Ciliophora</taxon>
        <taxon>Intramacronucleata</taxon>
        <taxon>Oligohymenophorea</taxon>
        <taxon>Hymenostomatida</taxon>
        <taxon>Tetrahymenina</taxon>
        <taxon>Tetrahymenidae</taxon>
        <taxon>Tetrahymena</taxon>
    </lineage>
</organism>